<organism evidence="1 2">
    <name type="scientific">Mycena indigotica</name>
    <dbReference type="NCBI Taxonomy" id="2126181"/>
    <lineage>
        <taxon>Eukaryota</taxon>
        <taxon>Fungi</taxon>
        <taxon>Dikarya</taxon>
        <taxon>Basidiomycota</taxon>
        <taxon>Agaricomycotina</taxon>
        <taxon>Agaricomycetes</taxon>
        <taxon>Agaricomycetidae</taxon>
        <taxon>Agaricales</taxon>
        <taxon>Marasmiineae</taxon>
        <taxon>Mycenaceae</taxon>
        <taxon>Mycena</taxon>
    </lineage>
</organism>
<dbReference type="RefSeq" id="XP_037213501.1">
    <property type="nucleotide sequence ID" value="XM_037369945.1"/>
</dbReference>
<dbReference type="OrthoDB" id="2968433at2759"/>
<keyword evidence="2" id="KW-1185">Reference proteome</keyword>
<gene>
    <name evidence="1" type="ORF">MIND_01351100</name>
</gene>
<sequence length="322" mass="35777">MSLSALPVQELWDRIIDCLHDSPCSLRACALACRAFTSRAQSLIFHTIHAPVDPIDCGAFEVERIDELKARLKRFRTLSSVLLTSPNTGFLISRVQRLDIHTSSPQVIAALAGVPWSNVLTLRLKNIPHLSDIVKPVQDLVAIPSLQHLELRFAPTVYGGYLLTPSSFSTILRAVREELSSLSLGLCNPYPFSPSSTLNRDLPTVSWQGNGHARIRTLQLDHSPGIIPLLFALSSGPAPVLDLSYVNTLHLQRSWNPVLHELLQRCGQKVETLHLDAFDDKITTLSFDHFPNLCEVICPNAADWTPSSQLFRGLPKHVLVRK</sequence>
<dbReference type="GeneID" id="59352461"/>
<dbReference type="AlphaFoldDB" id="A0A8H6VPY4"/>
<evidence type="ECO:0000313" key="1">
    <source>
        <dbReference type="EMBL" id="KAF7289772.1"/>
    </source>
</evidence>
<accession>A0A8H6VPY4</accession>
<evidence type="ECO:0000313" key="2">
    <source>
        <dbReference type="Proteomes" id="UP000636479"/>
    </source>
</evidence>
<dbReference type="EMBL" id="JACAZF010000016">
    <property type="protein sequence ID" value="KAF7289772.1"/>
    <property type="molecule type" value="Genomic_DNA"/>
</dbReference>
<comment type="caution">
    <text evidence="1">The sequence shown here is derived from an EMBL/GenBank/DDBJ whole genome shotgun (WGS) entry which is preliminary data.</text>
</comment>
<reference evidence="1" key="1">
    <citation type="submission" date="2020-05" db="EMBL/GenBank/DDBJ databases">
        <title>Mycena genomes resolve the evolution of fungal bioluminescence.</title>
        <authorList>
            <person name="Tsai I.J."/>
        </authorList>
    </citation>
    <scope>NUCLEOTIDE SEQUENCE</scope>
    <source>
        <strain evidence="1">171206Taipei</strain>
    </source>
</reference>
<proteinExistence type="predicted"/>
<dbReference type="Proteomes" id="UP000636479">
    <property type="component" value="Unassembled WGS sequence"/>
</dbReference>
<evidence type="ECO:0008006" key="3">
    <source>
        <dbReference type="Google" id="ProtNLM"/>
    </source>
</evidence>
<name>A0A8H6VPY4_9AGAR</name>
<protein>
    <recommendedName>
        <fullName evidence="3">F-box domain-containing protein</fullName>
    </recommendedName>
</protein>